<dbReference type="AlphaFoldDB" id="A0A060PVM4"/>
<protein>
    <submittedName>
        <fullName evidence="1">Uncharacterized protein</fullName>
    </submittedName>
</protein>
<organism evidence="1 2">
    <name type="scientific">Helicobacter pylori NY40</name>
    <dbReference type="NCBI Taxonomy" id="1426844"/>
    <lineage>
        <taxon>Bacteria</taxon>
        <taxon>Pseudomonadati</taxon>
        <taxon>Campylobacterota</taxon>
        <taxon>Epsilonproteobacteria</taxon>
        <taxon>Campylobacterales</taxon>
        <taxon>Helicobacteraceae</taxon>
        <taxon>Helicobacter</taxon>
    </lineage>
</organism>
<reference evidence="1 2" key="1">
    <citation type="submission" date="2013-11" db="EMBL/GenBank/DDBJ databases">
        <title>Estimation of Helicobacter pylori bacteriophage ecology using H. pylori isolates.</title>
        <authorList>
            <person name="Uchiyama J."/>
            <person name="Takemura-Uchiyama I."/>
            <person name="Ujihara T."/>
            <person name="Matsuzaki S."/>
        </authorList>
    </citation>
    <scope>NUCLEOTIDE SEQUENCE [LARGE SCALE GENOMIC DNA]</scope>
    <source>
        <strain evidence="1 2">NY40</strain>
    </source>
</reference>
<proteinExistence type="predicted"/>
<accession>A0A060PVM4</accession>
<dbReference type="EMBL" id="AP014523">
    <property type="protein sequence ID" value="BAO98358.1"/>
    <property type="molecule type" value="Genomic_DNA"/>
</dbReference>
<gene>
    <name evidence="1" type="ORF">NY40_1351</name>
</gene>
<dbReference type="Proteomes" id="UP000031662">
    <property type="component" value="Chromosome"/>
</dbReference>
<evidence type="ECO:0000313" key="1">
    <source>
        <dbReference type="EMBL" id="BAO98358.1"/>
    </source>
</evidence>
<evidence type="ECO:0000313" key="2">
    <source>
        <dbReference type="Proteomes" id="UP000031662"/>
    </source>
</evidence>
<sequence length="66" mass="7801">MTIRFDHNNNSEEWQMLFDKINNGSPFGVITFNKLIEPSSYFDEIMNSYAKACFLYMKTSQVRHSI</sequence>
<name>A0A060PVM4_HELPX</name>
<dbReference type="HOGENOM" id="CLU_205861_0_0_7"/>